<dbReference type="InterPro" id="IPR036055">
    <property type="entry name" value="LDL_receptor-like_sf"/>
</dbReference>
<dbReference type="InterPro" id="IPR013783">
    <property type="entry name" value="Ig-like_fold"/>
</dbReference>
<dbReference type="InterPro" id="IPR007110">
    <property type="entry name" value="Ig-like_dom"/>
</dbReference>
<feature type="domain" description="Ig-like" evidence="5">
    <location>
        <begin position="33"/>
        <end position="134"/>
    </location>
</feature>
<evidence type="ECO:0000256" key="4">
    <source>
        <dbReference type="SAM" id="SignalP"/>
    </source>
</evidence>
<evidence type="ECO:0000313" key="6">
    <source>
        <dbReference type="EMBL" id="JAT32057.1"/>
    </source>
</evidence>
<accession>A0A1B6M7Y7</accession>
<dbReference type="PROSITE" id="PS50068">
    <property type="entry name" value="LDLRA_2"/>
    <property type="match status" value="1"/>
</dbReference>
<evidence type="ECO:0000256" key="1">
    <source>
        <dbReference type="ARBA" id="ARBA00023157"/>
    </source>
</evidence>
<dbReference type="InterPro" id="IPR002172">
    <property type="entry name" value="LDrepeatLR_classA_rpt"/>
</dbReference>
<gene>
    <name evidence="6" type="ORF">g.10525</name>
</gene>
<keyword evidence="3" id="KW-0472">Membrane</keyword>
<dbReference type="SUPFAM" id="SSF48726">
    <property type="entry name" value="Immunoglobulin"/>
    <property type="match status" value="1"/>
</dbReference>
<keyword evidence="4" id="KW-0732">Signal</keyword>
<proteinExistence type="predicted"/>
<protein>
    <recommendedName>
        <fullName evidence="5">Ig-like domain-containing protein</fullName>
    </recommendedName>
</protein>
<dbReference type="SMART" id="SM00192">
    <property type="entry name" value="LDLa"/>
    <property type="match status" value="1"/>
</dbReference>
<dbReference type="InterPro" id="IPR003599">
    <property type="entry name" value="Ig_sub"/>
</dbReference>
<keyword evidence="3" id="KW-0812">Transmembrane</keyword>
<name>A0A1B6M7Y7_9HEMI</name>
<feature type="transmembrane region" description="Helical" evidence="3">
    <location>
        <begin position="261"/>
        <end position="284"/>
    </location>
</feature>
<dbReference type="InterPro" id="IPR023415">
    <property type="entry name" value="LDLR_class-A_CS"/>
</dbReference>
<sequence>MPLVIVLLLLQWATVYFTVTVSNETTPAVKEEPTLMIEPFPSHEHGFLYIIKRVQETLNLTCTVFYNSTNMEPNYNLTWFIPTNSRNSKNHAEIKKYNNSVNLVVSNLEARDEGDYTCIAQPVDKSHLESLTTTVRVNIKNRRKVCGEAMFMCSMSRLQNCIHRRYKCDGYQDCEMGEDEDHEICGDSPCINKLQCEDPRTTVIRCIPKSWCCNVRIDANCTTREPLSCCPLHHKSFMDERSYYATRQPHYPDMTLLQTTIYTVIAGCAMVFMIVVTILVIAICRVHMKRTFFTQCPVNVAQPPQNTPLYDLDVILNRGCTLDRGFLVTYNINNGVQIVGQAIDPPPYCEQVISLPPREGPPPPYTSHETLDQSETEALLQLPSTVQCTRENDEDLRTIASEQNLLETTIVQANTPRHIVFNGFDLLNSV</sequence>
<dbReference type="SUPFAM" id="SSF57424">
    <property type="entry name" value="LDL receptor-like module"/>
    <property type="match status" value="1"/>
</dbReference>
<dbReference type="InterPro" id="IPR036179">
    <property type="entry name" value="Ig-like_dom_sf"/>
</dbReference>
<keyword evidence="1" id="KW-1015">Disulfide bond</keyword>
<dbReference type="EMBL" id="GEBQ01007920">
    <property type="protein sequence ID" value="JAT32057.1"/>
    <property type="molecule type" value="Transcribed_RNA"/>
</dbReference>
<reference evidence="6" key="1">
    <citation type="submission" date="2015-11" db="EMBL/GenBank/DDBJ databases">
        <title>De novo transcriptome assembly of four potential Pierce s Disease insect vectors from Arizona vineyards.</title>
        <authorList>
            <person name="Tassone E.E."/>
        </authorList>
    </citation>
    <scope>NUCLEOTIDE SEQUENCE</scope>
</reference>
<dbReference type="PROSITE" id="PS50835">
    <property type="entry name" value="IG_LIKE"/>
    <property type="match status" value="1"/>
</dbReference>
<dbReference type="Gene3D" id="4.10.400.10">
    <property type="entry name" value="Low-density Lipoprotein Receptor"/>
    <property type="match status" value="1"/>
</dbReference>
<dbReference type="AlphaFoldDB" id="A0A1B6M7Y7"/>
<dbReference type="Gene3D" id="2.60.40.10">
    <property type="entry name" value="Immunoglobulins"/>
    <property type="match status" value="1"/>
</dbReference>
<evidence type="ECO:0000259" key="5">
    <source>
        <dbReference type="PROSITE" id="PS50835"/>
    </source>
</evidence>
<dbReference type="PROSITE" id="PS01209">
    <property type="entry name" value="LDLRA_1"/>
    <property type="match status" value="1"/>
</dbReference>
<feature type="chain" id="PRO_5008587976" description="Ig-like domain-containing protein" evidence="4">
    <location>
        <begin position="18"/>
        <end position="430"/>
    </location>
</feature>
<feature type="signal peptide" evidence="4">
    <location>
        <begin position="1"/>
        <end position="17"/>
    </location>
</feature>
<dbReference type="Pfam" id="PF00057">
    <property type="entry name" value="Ldl_recept_a"/>
    <property type="match status" value="1"/>
</dbReference>
<dbReference type="SMART" id="SM00409">
    <property type="entry name" value="IG"/>
    <property type="match status" value="1"/>
</dbReference>
<evidence type="ECO:0000256" key="3">
    <source>
        <dbReference type="SAM" id="Phobius"/>
    </source>
</evidence>
<dbReference type="Pfam" id="PF13927">
    <property type="entry name" value="Ig_3"/>
    <property type="match status" value="1"/>
</dbReference>
<dbReference type="CDD" id="cd00112">
    <property type="entry name" value="LDLa"/>
    <property type="match status" value="1"/>
</dbReference>
<organism evidence="6">
    <name type="scientific">Graphocephala atropunctata</name>
    <dbReference type="NCBI Taxonomy" id="36148"/>
    <lineage>
        <taxon>Eukaryota</taxon>
        <taxon>Metazoa</taxon>
        <taxon>Ecdysozoa</taxon>
        <taxon>Arthropoda</taxon>
        <taxon>Hexapoda</taxon>
        <taxon>Insecta</taxon>
        <taxon>Pterygota</taxon>
        <taxon>Neoptera</taxon>
        <taxon>Paraneoptera</taxon>
        <taxon>Hemiptera</taxon>
        <taxon>Auchenorrhyncha</taxon>
        <taxon>Membracoidea</taxon>
        <taxon>Cicadellidae</taxon>
        <taxon>Cicadellinae</taxon>
        <taxon>Cicadellini</taxon>
        <taxon>Graphocephala</taxon>
    </lineage>
</organism>
<comment type="caution">
    <text evidence="2">Lacks conserved residue(s) required for the propagation of feature annotation.</text>
</comment>
<evidence type="ECO:0000256" key="2">
    <source>
        <dbReference type="PROSITE-ProRule" id="PRU00124"/>
    </source>
</evidence>
<dbReference type="CDD" id="cd00096">
    <property type="entry name" value="Ig"/>
    <property type="match status" value="1"/>
</dbReference>
<keyword evidence="3" id="KW-1133">Transmembrane helix</keyword>